<sequence>MKYKGAAPNGRRLLFLGRSLRHARYYLDAWYDDPISHLLQHETDAEYLFDRPYGSGQDDHRTVVS</sequence>
<dbReference type="EMBL" id="OX458333">
    <property type="protein sequence ID" value="CAI8920092.1"/>
    <property type="molecule type" value="Genomic_DNA"/>
</dbReference>
<gene>
    <name evidence="1" type="ORF">MSZNOR_3823</name>
</gene>
<organism evidence="1 2">
    <name type="scientific">Methylocaldum szegediense</name>
    <dbReference type="NCBI Taxonomy" id="73780"/>
    <lineage>
        <taxon>Bacteria</taxon>
        <taxon>Pseudomonadati</taxon>
        <taxon>Pseudomonadota</taxon>
        <taxon>Gammaproteobacteria</taxon>
        <taxon>Methylococcales</taxon>
        <taxon>Methylococcaceae</taxon>
        <taxon>Methylocaldum</taxon>
    </lineage>
</organism>
<keyword evidence="2" id="KW-1185">Reference proteome</keyword>
<protein>
    <recommendedName>
        <fullName evidence="3">Transposase</fullName>
    </recommendedName>
</protein>
<evidence type="ECO:0008006" key="3">
    <source>
        <dbReference type="Google" id="ProtNLM"/>
    </source>
</evidence>
<dbReference type="Proteomes" id="UP001162030">
    <property type="component" value="Chromosome"/>
</dbReference>
<evidence type="ECO:0000313" key="1">
    <source>
        <dbReference type="EMBL" id="CAI8920092.1"/>
    </source>
</evidence>
<accession>A0ABN8XC86</accession>
<evidence type="ECO:0000313" key="2">
    <source>
        <dbReference type="Proteomes" id="UP001162030"/>
    </source>
</evidence>
<name>A0ABN8XC86_9GAMM</name>
<reference evidence="1 2" key="1">
    <citation type="submission" date="2023-03" db="EMBL/GenBank/DDBJ databases">
        <authorList>
            <person name="Pearce D."/>
        </authorList>
    </citation>
    <scope>NUCLEOTIDE SEQUENCE [LARGE SCALE GENOMIC DNA]</scope>
    <source>
        <strain evidence="1">Msz</strain>
    </source>
</reference>
<proteinExistence type="predicted"/>